<dbReference type="Proteomes" id="UP000830671">
    <property type="component" value="Chromosome 9"/>
</dbReference>
<dbReference type="AlphaFoldDB" id="A0A9Q8T9M9"/>
<reference evidence="2" key="1">
    <citation type="journal article" date="2021" name="Mol. Plant Microbe Interact.">
        <title>Complete Genome Sequence of the Plant-Pathogenic Fungus Colletotrichum lupini.</title>
        <authorList>
            <person name="Baroncelli R."/>
            <person name="Pensec F."/>
            <person name="Da Lio D."/>
            <person name="Boufleur T."/>
            <person name="Vicente I."/>
            <person name="Sarrocco S."/>
            <person name="Picot A."/>
            <person name="Baraldi E."/>
            <person name="Sukno S."/>
            <person name="Thon M."/>
            <person name="Le Floch G."/>
        </authorList>
    </citation>
    <scope>NUCLEOTIDE SEQUENCE</scope>
    <source>
        <strain evidence="2">IMI 504893</strain>
    </source>
</reference>
<dbReference type="GeneID" id="73351110"/>
<feature type="region of interest" description="Disordered" evidence="1">
    <location>
        <begin position="41"/>
        <end position="217"/>
    </location>
</feature>
<name>A0A9Q8T9M9_9PEZI</name>
<protein>
    <submittedName>
        <fullName evidence="2">Uncharacterized protein</fullName>
    </submittedName>
</protein>
<evidence type="ECO:0000313" key="2">
    <source>
        <dbReference type="EMBL" id="UQC91650.1"/>
    </source>
</evidence>
<dbReference type="EMBL" id="CP019481">
    <property type="protein sequence ID" value="UQC91650.1"/>
    <property type="molecule type" value="Genomic_DNA"/>
</dbReference>
<feature type="compositionally biased region" description="Basic and acidic residues" evidence="1">
    <location>
        <begin position="91"/>
        <end position="118"/>
    </location>
</feature>
<gene>
    <name evidence="2" type="ORF">CLUP02_17186</name>
</gene>
<keyword evidence="3" id="KW-1185">Reference proteome</keyword>
<sequence length="217" mass="23259">MGKLRHILLVHNPLHTLPLPRTLPSKLQSPLSNTIFTMNSQAQTSASNPTSAPGLSNNSGGDDGGGGDDDRKRINPNRAHYKNVMDFAAGDTEKPPETQEQAAKREKIEEFAFDRDAKGNLQNSNYRHASGRYNEHGRTGSDTIPEESPSPSSKAGKLKSGEGGNEDNTGTSANDKTDIRDEAGDKKSADTSADDGTGNSDEESDQYPPPITPCKPQ</sequence>
<organism evidence="2 3">
    <name type="scientific">Colletotrichum lupini</name>
    <dbReference type="NCBI Taxonomy" id="145971"/>
    <lineage>
        <taxon>Eukaryota</taxon>
        <taxon>Fungi</taxon>
        <taxon>Dikarya</taxon>
        <taxon>Ascomycota</taxon>
        <taxon>Pezizomycotina</taxon>
        <taxon>Sordariomycetes</taxon>
        <taxon>Hypocreomycetidae</taxon>
        <taxon>Glomerellales</taxon>
        <taxon>Glomerellaceae</taxon>
        <taxon>Colletotrichum</taxon>
        <taxon>Colletotrichum acutatum species complex</taxon>
    </lineage>
</organism>
<proteinExistence type="predicted"/>
<feature type="compositionally biased region" description="Pro residues" evidence="1">
    <location>
        <begin position="207"/>
        <end position="217"/>
    </location>
</feature>
<feature type="compositionally biased region" description="Basic and acidic residues" evidence="1">
    <location>
        <begin position="175"/>
        <end position="189"/>
    </location>
</feature>
<evidence type="ECO:0000313" key="3">
    <source>
        <dbReference type="Proteomes" id="UP000830671"/>
    </source>
</evidence>
<dbReference type="KEGG" id="clup:CLUP02_17186"/>
<evidence type="ECO:0000256" key="1">
    <source>
        <dbReference type="SAM" id="MobiDB-lite"/>
    </source>
</evidence>
<accession>A0A9Q8T9M9</accession>
<feature type="compositionally biased region" description="Polar residues" evidence="1">
    <location>
        <begin position="41"/>
        <end position="59"/>
    </location>
</feature>
<dbReference type="RefSeq" id="XP_049153247.1">
    <property type="nucleotide sequence ID" value="XM_049296100.1"/>
</dbReference>